<dbReference type="EMBL" id="BMAU01021391">
    <property type="protein sequence ID" value="GFY30244.1"/>
    <property type="molecule type" value="Genomic_DNA"/>
</dbReference>
<dbReference type="AlphaFoldDB" id="A0A8X7BH23"/>
<name>A0A8X7BH23_TRICX</name>
<proteinExistence type="predicted"/>
<protein>
    <submittedName>
        <fullName evidence="1">Uncharacterized protein</fullName>
    </submittedName>
</protein>
<dbReference type="Proteomes" id="UP000887159">
    <property type="component" value="Unassembled WGS sequence"/>
</dbReference>
<evidence type="ECO:0000313" key="1">
    <source>
        <dbReference type="EMBL" id="GFY30244.1"/>
    </source>
</evidence>
<comment type="caution">
    <text evidence="1">The sequence shown here is derived from an EMBL/GenBank/DDBJ whole genome shotgun (WGS) entry which is preliminary data.</text>
</comment>
<organism evidence="1 2">
    <name type="scientific">Trichonephila clavipes</name>
    <name type="common">Golden silk orbweaver</name>
    <name type="synonym">Nephila clavipes</name>
    <dbReference type="NCBI Taxonomy" id="2585209"/>
    <lineage>
        <taxon>Eukaryota</taxon>
        <taxon>Metazoa</taxon>
        <taxon>Ecdysozoa</taxon>
        <taxon>Arthropoda</taxon>
        <taxon>Chelicerata</taxon>
        <taxon>Arachnida</taxon>
        <taxon>Araneae</taxon>
        <taxon>Araneomorphae</taxon>
        <taxon>Entelegynae</taxon>
        <taxon>Araneoidea</taxon>
        <taxon>Nephilidae</taxon>
        <taxon>Trichonephila</taxon>
    </lineage>
</organism>
<keyword evidence="2" id="KW-1185">Reference proteome</keyword>
<evidence type="ECO:0000313" key="2">
    <source>
        <dbReference type="Proteomes" id="UP000887159"/>
    </source>
</evidence>
<gene>
    <name evidence="1" type="ORF">TNCV_3091511</name>
</gene>
<reference evidence="1" key="1">
    <citation type="submission" date="2020-08" db="EMBL/GenBank/DDBJ databases">
        <title>Multicomponent nature underlies the extraordinary mechanical properties of spider dragline silk.</title>
        <authorList>
            <person name="Kono N."/>
            <person name="Nakamura H."/>
            <person name="Mori M."/>
            <person name="Yoshida Y."/>
            <person name="Ohtoshi R."/>
            <person name="Malay A.D."/>
            <person name="Moran D.A.P."/>
            <person name="Tomita M."/>
            <person name="Numata K."/>
            <person name="Arakawa K."/>
        </authorList>
    </citation>
    <scope>NUCLEOTIDE SEQUENCE</scope>
</reference>
<accession>A0A8X7BH23</accession>
<sequence>MKTSSVEFISRSPTSSPMERNYRRFVLSEKFLSLGSGNEGKREIVLNRRPELYRGKISMRSTKDQLVEKKMFLCRFSSGLHGSTAADSVWSEWPLWHAAKSNAVPRAGALNGN</sequence>